<sequence>MSQVETCSPLAYVTRVESFSACHRLHSVALSEKENLDLYGKCNNPNGHGHNYKVEVTLKGPIDPITGMVVNITDLKEWMKTAILDALDHKNLDADVPHFSNIVSTTENVAVFIWESLKKELPNPSLLHEVKIHETDKNIVVFHAPPSQGSSRSESSSLRQQVLDALLPPIDPTVMIDIERHAKALATSADDLIENLSGTLHSISSLTVDSVEAYKSSVRITCDGVDANIRSMYQLMAKCEELSKSMPPVYRLALQVKEVRRLLELFETEVNTSSGRGTVW</sequence>
<dbReference type="Pfam" id="PF01242">
    <property type="entry name" value="PTPS"/>
    <property type="match status" value="1"/>
</dbReference>
<dbReference type="InterPro" id="IPR022470">
    <property type="entry name" value="PTPS_Cys_AS"/>
</dbReference>
<evidence type="ECO:0000256" key="8">
    <source>
        <dbReference type="ARBA" id="ARBA00023007"/>
    </source>
</evidence>
<evidence type="ECO:0000313" key="11">
    <source>
        <dbReference type="EMBL" id="CAD7252233.1"/>
    </source>
</evidence>
<keyword evidence="6" id="KW-0479">Metal-binding</keyword>
<keyword evidence="8" id="KW-0783">Tetrahydrobiopterin biosynthesis</keyword>
<accession>A0A7R9ADK5</accession>
<dbReference type="OrthoDB" id="14045at2759"/>
<dbReference type="GO" id="GO:0003874">
    <property type="term" value="F:6-pyruvoyltetrahydropterin synthase activity"/>
    <property type="evidence" value="ECO:0007669"/>
    <property type="project" value="UniProtKB-EC"/>
</dbReference>
<name>A0A7R9ADK5_9CRUS</name>
<comment type="pathway">
    <text evidence="2">Cofactor biosynthesis; tetrahydrobiopterin biosynthesis; tetrahydrobiopterin from 7,8-dihydroneopterin triphosphate: step 1/3.</text>
</comment>
<evidence type="ECO:0000256" key="2">
    <source>
        <dbReference type="ARBA" id="ARBA00005126"/>
    </source>
</evidence>
<dbReference type="InterPro" id="IPR046465">
    <property type="entry name" value="BORCS6_C"/>
</dbReference>
<dbReference type="GO" id="GO:0046872">
    <property type="term" value="F:metal ion binding"/>
    <property type="evidence" value="ECO:0007669"/>
    <property type="project" value="UniProtKB-KW"/>
</dbReference>
<protein>
    <recommendedName>
        <fullName evidence="5">6-pyruvoyl tetrahydrobiopterin synthase</fullName>
        <ecNumber evidence="4">4.2.3.12</ecNumber>
    </recommendedName>
</protein>
<evidence type="ECO:0000256" key="7">
    <source>
        <dbReference type="ARBA" id="ARBA00022833"/>
    </source>
</evidence>
<keyword evidence="9" id="KW-0456">Lyase</keyword>
<evidence type="ECO:0000259" key="10">
    <source>
        <dbReference type="Pfam" id="PF10157"/>
    </source>
</evidence>
<evidence type="ECO:0000256" key="4">
    <source>
        <dbReference type="ARBA" id="ARBA00013100"/>
    </source>
</evidence>
<organism evidence="11">
    <name type="scientific">Darwinula stevensoni</name>
    <dbReference type="NCBI Taxonomy" id="69355"/>
    <lineage>
        <taxon>Eukaryota</taxon>
        <taxon>Metazoa</taxon>
        <taxon>Ecdysozoa</taxon>
        <taxon>Arthropoda</taxon>
        <taxon>Crustacea</taxon>
        <taxon>Oligostraca</taxon>
        <taxon>Ostracoda</taxon>
        <taxon>Podocopa</taxon>
        <taxon>Podocopida</taxon>
        <taxon>Darwinulocopina</taxon>
        <taxon>Darwinuloidea</taxon>
        <taxon>Darwinulidae</taxon>
        <taxon>Darwinula</taxon>
    </lineage>
</organism>
<keyword evidence="12" id="KW-1185">Reference proteome</keyword>
<gene>
    <name evidence="11" type="ORF">DSTB1V02_LOCUS11991</name>
</gene>
<reference evidence="11" key="1">
    <citation type="submission" date="2020-11" db="EMBL/GenBank/DDBJ databases">
        <authorList>
            <person name="Tran Van P."/>
        </authorList>
    </citation>
    <scope>NUCLEOTIDE SEQUENCE</scope>
</reference>
<dbReference type="Proteomes" id="UP000677054">
    <property type="component" value="Unassembled WGS sequence"/>
</dbReference>
<dbReference type="PROSITE" id="PS00988">
    <property type="entry name" value="PTPS_2"/>
    <property type="match status" value="1"/>
</dbReference>
<comment type="similarity">
    <text evidence="3">Belongs to the PTPS family.</text>
</comment>
<dbReference type="AlphaFoldDB" id="A0A7R9ADK5"/>
<dbReference type="GO" id="GO:0005739">
    <property type="term" value="C:mitochondrion"/>
    <property type="evidence" value="ECO:0007669"/>
    <property type="project" value="TreeGrafter"/>
</dbReference>
<dbReference type="Pfam" id="PF10157">
    <property type="entry name" value="BORCS6"/>
    <property type="match status" value="1"/>
</dbReference>
<evidence type="ECO:0000256" key="3">
    <source>
        <dbReference type="ARBA" id="ARBA00009164"/>
    </source>
</evidence>
<dbReference type="GO" id="GO:0006729">
    <property type="term" value="P:tetrahydrobiopterin biosynthetic process"/>
    <property type="evidence" value="ECO:0007669"/>
    <property type="project" value="UniProtKB-UniPathway"/>
</dbReference>
<dbReference type="InterPro" id="IPR007115">
    <property type="entry name" value="6-PTP_synth/QueD"/>
</dbReference>
<dbReference type="FunFam" id="3.30.479.10:FF:000003">
    <property type="entry name" value="6-pyruvoyl tetrahydrobiopterin synthase"/>
    <property type="match status" value="1"/>
</dbReference>
<keyword evidence="7" id="KW-0862">Zinc</keyword>
<feature type="domain" description="BLOC-1-related complex subunit 6 C-terminal helix" evidence="10">
    <location>
        <begin position="168"/>
        <end position="267"/>
    </location>
</feature>
<dbReference type="InterPro" id="IPR022469">
    <property type="entry name" value="PTPS_His_AS"/>
</dbReference>
<evidence type="ECO:0000256" key="5">
    <source>
        <dbReference type="ARBA" id="ARBA00015587"/>
    </source>
</evidence>
<dbReference type="SUPFAM" id="SSF55620">
    <property type="entry name" value="Tetrahydrobiopterin biosynthesis enzymes-like"/>
    <property type="match status" value="1"/>
</dbReference>
<evidence type="ECO:0000256" key="1">
    <source>
        <dbReference type="ARBA" id="ARBA00001947"/>
    </source>
</evidence>
<evidence type="ECO:0000313" key="12">
    <source>
        <dbReference type="Proteomes" id="UP000677054"/>
    </source>
</evidence>
<dbReference type="PANTHER" id="PTHR12589:SF7">
    <property type="entry name" value="6-PYRUVOYL TETRAHYDROBIOPTERIN SYNTHASE"/>
    <property type="match status" value="1"/>
</dbReference>
<dbReference type="EMBL" id="CAJPEV010004220">
    <property type="protein sequence ID" value="CAG0901419.1"/>
    <property type="molecule type" value="Genomic_DNA"/>
</dbReference>
<evidence type="ECO:0000256" key="6">
    <source>
        <dbReference type="ARBA" id="ARBA00022723"/>
    </source>
</evidence>
<dbReference type="EC" id="4.2.3.12" evidence="4"/>
<dbReference type="PANTHER" id="PTHR12589">
    <property type="entry name" value="PYRUVOYL TETRAHYDROBIOPTERIN SYNTHASE"/>
    <property type="match status" value="1"/>
</dbReference>
<evidence type="ECO:0000256" key="9">
    <source>
        <dbReference type="ARBA" id="ARBA00023239"/>
    </source>
</evidence>
<proteinExistence type="inferred from homology"/>
<dbReference type="InterPro" id="IPR038418">
    <property type="entry name" value="6-PTP_synth/QueD_sf"/>
</dbReference>
<comment type="cofactor">
    <cofactor evidence="1">
        <name>Zn(2+)</name>
        <dbReference type="ChEBI" id="CHEBI:29105"/>
    </cofactor>
</comment>
<dbReference type="UniPathway" id="UPA00849">
    <property type="reaction ID" value="UER00819"/>
</dbReference>
<dbReference type="CDD" id="cd00470">
    <property type="entry name" value="PTPS"/>
    <property type="match status" value="1"/>
</dbReference>
<dbReference type="Gene3D" id="3.30.479.10">
    <property type="entry name" value="6-pyruvoyl tetrahydropterin synthase/QueD"/>
    <property type="match status" value="1"/>
</dbReference>
<dbReference type="EMBL" id="LR903737">
    <property type="protein sequence ID" value="CAD7252233.1"/>
    <property type="molecule type" value="Genomic_DNA"/>
</dbReference>
<dbReference type="PROSITE" id="PS00987">
    <property type="entry name" value="PTPS_1"/>
    <property type="match status" value="1"/>
</dbReference>